<name>A0A3B0RJV4_9ZZZZ</name>
<protein>
    <recommendedName>
        <fullName evidence="2">Phosphoglycerate dehydrogenase</fullName>
    </recommendedName>
</protein>
<accession>A0A3B0RJV4</accession>
<evidence type="ECO:0000313" key="1">
    <source>
        <dbReference type="EMBL" id="VAV92062.1"/>
    </source>
</evidence>
<reference evidence="1" key="1">
    <citation type="submission" date="2018-06" db="EMBL/GenBank/DDBJ databases">
        <authorList>
            <person name="Zhirakovskaya E."/>
        </authorList>
    </citation>
    <scope>NUCLEOTIDE SEQUENCE</scope>
</reference>
<sequence length="48" mass="5118">NIATFNLGRSAPGEQAIALIAVDENVSESVLEKLRALPHVQQAKALSF</sequence>
<dbReference type="EMBL" id="UOEH01000080">
    <property type="protein sequence ID" value="VAV92062.1"/>
    <property type="molecule type" value="Genomic_DNA"/>
</dbReference>
<feature type="non-terminal residue" evidence="1">
    <location>
        <position position="1"/>
    </location>
</feature>
<dbReference type="AlphaFoldDB" id="A0A3B0RJV4"/>
<proteinExistence type="predicted"/>
<organism evidence="1">
    <name type="scientific">hydrothermal vent metagenome</name>
    <dbReference type="NCBI Taxonomy" id="652676"/>
    <lineage>
        <taxon>unclassified sequences</taxon>
        <taxon>metagenomes</taxon>
        <taxon>ecological metagenomes</taxon>
    </lineage>
</organism>
<dbReference type="InterPro" id="IPR045865">
    <property type="entry name" value="ACT-like_dom_sf"/>
</dbReference>
<dbReference type="SUPFAM" id="SSF55021">
    <property type="entry name" value="ACT-like"/>
    <property type="match status" value="1"/>
</dbReference>
<dbReference type="Gene3D" id="3.30.70.260">
    <property type="match status" value="1"/>
</dbReference>
<evidence type="ECO:0008006" key="2">
    <source>
        <dbReference type="Google" id="ProtNLM"/>
    </source>
</evidence>
<gene>
    <name evidence="1" type="ORF">MNBD_ALPHA05-1439</name>
</gene>